<dbReference type="Gene3D" id="2.160.10.10">
    <property type="entry name" value="Hexapeptide repeat proteins"/>
    <property type="match status" value="1"/>
</dbReference>
<evidence type="ECO:0000256" key="6">
    <source>
        <dbReference type="ARBA" id="ARBA00044196"/>
    </source>
</evidence>
<protein>
    <recommendedName>
        <fullName evidence="6">Translation initiation factor eIF2B subunit gamma</fullName>
    </recommendedName>
    <alternativeName>
        <fullName evidence="7">eIF2B GDP-GTP exchange factor subunit gamma</fullName>
    </alternativeName>
</protein>
<feature type="chain" id="PRO_5002869747" description="Translation initiation factor eIF2B subunit gamma" evidence="10">
    <location>
        <begin position="40"/>
        <end position="852"/>
    </location>
</feature>
<dbReference type="GO" id="GO:0005829">
    <property type="term" value="C:cytosol"/>
    <property type="evidence" value="ECO:0007669"/>
    <property type="project" value="UniProtKB-SubCell"/>
</dbReference>
<keyword evidence="10" id="KW-0732">Signal</keyword>
<dbReference type="SUPFAM" id="SSF51161">
    <property type="entry name" value="Trimeric LpxA-like enzymes"/>
    <property type="match status" value="1"/>
</dbReference>
<keyword evidence="4" id="KW-0396">Initiation factor</keyword>
<dbReference type="InParanoid" id="B8CCI3"/>
<feature type="domain" description="Mannose-1-phosphate guanyltransferase C-terminal" evidence="11">
    <location>
        <begin position="711"/>
        <end position="783"/>
    </location>
</feature>
<gene>
    <name evidence="12" type="ORF">THAPSDRAFT_9867</name>
</gene>
<name>B8CCI3_THAPS</name>
<dbReference type="AlphaFoldDB" id="B8CCI3"/>
<dbReference type="GO" id="GO:0002183">
    <property type="term" value="P:cytoplasmic translational initiation"/>
    <property type="evidence" value="ECO:0000318"/>
    <property type="project" value="GO_Central"/>
</dbReference>
<dbReference type="GO" id="GO:0005851">
    <property type="term" value="C:eukaryotic translation initiation factor 2B complex"/>
    <property type="evidence" value="ECO:0000318"/>
    <property type="project" value="GO_Central"/>
</dbReference>
<comment type="similarity">
    <text evidence="2">Belongs to the eIF-2B gamma/epsilon subunits family.</text>
</comment>
<dbReference type="HOGENOM" id="CLU_335110_0_0_1"/>
<evidence type="ECO:0000256" key="2">
    <source>
        <dbReference type="ARBA" id="ARBA00007878"/>
    </source>
</evidence>
<dbReference type="PaxDb" id="35128-Thaps9867"/>
<evidence type="ECO:0000256" key="7">
    <source>
        <dbReference type="ARBA" id="ARBA00044229"/>
    </source>
</evidence>
<evidence type="ECO:0000313" key="12">
    <source>
        <dbReference type="EMBL" id="EED88957.1"/>
    </source>
</evidence>
<evidence type="ECO:0000256" key="1">
    <source>
        <dbReference type="ARBA" id="ARBA00004514"/>
    </source>
</evidence>
<dbReference type="InterPro" id="IPR051960">
    <property type="entry name" value="eIF2B_gamma"/>
</dbReference>
<dbReference type="GO" id="GO:0003743">
    <property type="term" value="F:translation initiation factor activity"/>
    <property type="evidence" value="ECO:0000318"/>
    <property type="project" value="GO_Central"/>
</dbReference>
<keyword evidence="13" id="KW-1185">Reference proteome</keyword>
<evidence type="ECO:0000256" key="9">
    <source>
        <dbReference type="SAM" id="MobiDB-lite"/>
    </source>
</evidence>
<dbReference type="KEGG" id="tps:THAPSDRAFT_9867"/>
<evidence type="ECO:0000256" key="4">
    <source>
        <dbReference type="ARBA" id="ARBA00022540"/>
    </source>
</evidence>
<evidence type="ECO:0000256" key="3">
    <source>
        <dbReference type="ARBA" id="ARBA00022490"/>
    </source>
</evidence>
<evidence type="ECO:0000259" key="11">
    <source>
        <dbReference type="Pfam" id="PF25087"/>
    </source>
</evidence>
<evidence type="ECO:0000313" key="13">
    <source>
        <dbReference type="Proteomes" id="UP000001449"/>
    </source>
</evidence>
<comment type="subcellular location">
    <subcellularLocation>
        <location evidence="1">Cytoplasm</location>
        <location evidence="1">Cytosol</location>
    </subcellularLocation>
</comment>
<evidence type="ECO:0000256" key="8">
    <source>
        <dbReference type="ARBA" id="ARBA00046432"/>
    </source>
</evidence>
<dbReference type="GO" id="GO:0005085">
    <property type="term" value="F:guanyl-nucleotide exchange factor activity"/>
    <property type="evidence" value="ECO:0000318"/>
    <property type="project" value="GO_Central"/>
</dbReference>
<dbReference type="RefSeq" id="XP_002293948.1">
    <property type="nucleotide sequence ID" value="XM_002293912.1"/>
</dbReference>
<dbReference type="Proteomes" id="UP000001449">
    <property type="component" value="Chromosome 14"/>
</dbReference>
<keyword evidence="3" id="KW-0963">Cytoplasm</keyword>
<dbReference type="Pfam" id="PF25087">
    <property type="entry name" value="GMPPB_C"/>
    <property type="match status" value="1"/>
</dbReference>
<dbReference type="eggNOG" id="KOG1462">
    <property type="taxonomic scope" value="Eukaryota"/>
</dbReference>
<evidence type="ECO:0000256" key="5">
    <source>
        <dbReference type="ARBA" id="ARBA00022917"/>
    </source>
</evidence>
<keyword evidence="5" id="KW-0648">Protein biosynthesis</keyword>
<dbReference type="STRING" id="35128.B8CCI3"/>
<dbReference type="EMBL" id="CM000649">
    <property type="protein sequence ID" value="EED88957.1"/>
    <property type="molecule type" value="Genomic_DNA"/>
</dbReference>
<feature type="region of interest" description="Disordered" evidence="9">
    <location>
        <begin position="257"/>
        <end position="286"/>
    </location>
</feature>
<dbReference type="Gene3D" id="3.90.550.10">
    <property type="entry name" value="Spore Coat Polysaccharide Biosynthesis Protein SpsA, Chain A"/>
    <property type="match status" value="1"/>
</dbReference>
<feature type="signal peptide" evidence="10">
    <location>
        <begin position="1"/>
        <end position="39"/>
    </location>
</feature>
<dbReference type="PANTHER" id="PTHR45989">
    <property type="entry name" value="TRANSLATION INITIATION FACTOR EIF-2B SUBUNIT GAMMA"/>
    <property type="match status" value="1"/>
</dbReference>
<evidence type="ECO:0000256" key="10">
    <source>
        <dbReference type="SAM" id="SignalP"/>
    </source>
</evidence>
<dbReference type="PANTHER" id="PTHR45989:SF1">
    <property type="entry name" value="TRANSLATION INITIATION FACTOR EIF-2B SUBUNIT GAMMA"/>
    <property type="match status" value="1"/>
</dbReference>
<organism evidence="12 13">
    <name type="scientific">Thalassiosira pseudonana</name>
    <name type="common">Marine diatom</name>
    <name type="synonym">Cyclotella nana</name>
    <dbReference type="NCBI Taxonomy" id="35128"/>
    <lineage>
        <taxon>Eukaryota</taxon>
        <taxon>Sar</taxon>
        <taxon>Stramenopiles</taxon>
        <taxon>Ochrophyta</taxon>
        <taxon>Bacillariophyta</taxon>
        <taxon>Coscinodiscophyceae</taxon>
        <taxon>Thalassiosirophycidae</taxon>
        <taxon>Thalassiosirales</taxon>
        <taxon>Thalassiosiraceae</taxon>
        <taxon>Thalassiosira</taxon>
    </lineage>
</organism>
<reference evidence="12 13" key="1">
    <citation type="journal article" date="2004" name="Science">
        <title>The genome of the diatom Thalassiosira pseudonana: ecology, evolution, and metabolism.</title>
        <authorList>
            <person name="Armbrust E.V."/>
            <person name="Berges J.A."/>
            <person name="Bowler C."/>
            <person name="Green B.R."/>
            <person name="Martinez D."/>
            <person name="Putnam N.H."/>
            <person name="Zhou S."/>
            <person name="Allen A.E."/>
            <person name="Apt K.E."/>
            <person name="Bechner M."/>
            <person name="Brzezinski M.A."/>
            <person name="Chaal B.K."/>
            <person name="Chiovitti A."/>
            <person name="Davis A.K."/>
            <person name="Demarest M.S."/>
            <person name="Detter J.C."/>
            <person name="Glavina T."/>
            <person name="Goodstein D."/>
            <person name="Hadi M.Z."/>
            <person name="Hellsten U."/>
            <person name="Hildebrand M."/>
            <person name="Jenkins B.D."/>
            <person name="Jurka J."/>
            <person name="Kapitonov V.V."/>
            <person name="Kroger N."/>
            <person name="Lau W.W."/>
            <person name="Lane T.W."/>
            <person name="Larimer F.W."/>
            <person name="Lippmeier J.C."/>
            <person name="Lucas S."/>
            <person name="Medina M."/>
            <person name="Montsant A."/>
            <person name="Obornik M."/>
            <person name="Parker M.S."/>
            <person name="Palenik B."/>
            <person name="Pazour G.J."/>
            <person name="Richardson P.M."/>
            <person name="Rynearson T.A."/>
            <person name="Saito M.A."/>
            <person name="Schwartz D.C."/>
            <person name="Thamatrakoln K."/>
            <person name="Valentin K."/>
            <person name="Vardi A."/>
            <person name="Wilkerson F.P."/>
            <person name="Rokhsar D.S."/>
        </authorList>
    </citation>
    <scope>NUCLEOTIDE SEQUENCE [LARGE SCALE GENOMIC DNA]</scope>
    <source>
        <strain evidence="12 13">CCMP1335</strain>
    </source>
</reference>
<dbReference type="InterPro" id="IPR056729">
    <property type="entry name" value="GMPPB_C"/>
</dbReference>
<proteinExistence type="inferred from homology"/>
<accession>B8CCI3</accession>
<reference evidence="12 13" key="2">
    <citation type="journal article" date="2008" name="Nature">
        <title>The Phaeodactylum genome reveals the evolutionary history of diatom genomes.</title>
        <authorList>
            <person name="Bowler C."/>
            <person name="Allen A.E."/>
            <person name="Badger J.H."/>
            <person name="Grimwood J."/>
            <person name="Jabbari K."/>
            <person name="Kuo A."/>
            <person name="Maheswari U."/>
            <person name="Martens C."/>
            <person name="Maumus F."/>
            <person name="Otillar R.P."/>
            <person name="Rayko E."/>
            <person name="Salamov A."/>
            <person name="Vandepoele K."/>
            <person name="Beszteri B."/>
            <person name="Gruber A."/>
            <person name="Heijde M."/>
            <person name="Katinka M."/>
            <person name="Mock T."/>
            <person name="Valentin K."/>
            <person name="Verret F."/>
            <person name="Berges J.A."/>
            <person name="Brownlee C."/>
            <person name="Cadoret J.P."/>
            <person name="Chiovitti A."/>
            <person name="Choi C.J."/>
            <person name="Coesel S."/>
            <person name="De Martino A."/>
            <person name="Detter J.C."/>
            <person name="Durkin C."/>
            <person name="Falciatore A."/>
            <person name="Fournet J."/>
            <person name="Haruta M."/>
            <person name="Huysman M.J."/>
            <person name="Jenkins B.D."/>
            <person name="Jiroutova K."/>
            <person name="Jorgensen R.E."/>
            <person name="Joubert Y."/>
            <person name="Kaplan A."/>
            <person name="Kroger N."/>
            <person name="Kroth P.G."/>
            <person name="La Roche J."/>
            <person name="Lindquist E."/>
            <person name="Lommer M."/>
            <person name="Martin-Jezequel V."/>
            <person name="Lopez P.J."/>
            <person name="Lucas S."/>
            <person name="Mangogna M."/>
            <person name="McGinnis K."/>
            <person name="Medlin L.K."/>
            <person name="Montsant A."/>
            <person name="Oudot-Le Secq M.P."/>
            <person name="Napoli C."/>
            <person name="Obornik M."/>
            <person name="Parker M.S."/>
            <person name="Petit J.L."/>
            <person name="Porcel B.M."/>
            <person name="Poulsen N."/>
            <person name="Robison M."/>
            <person name="Rychlewski L."/>
            <person name="Rynearson T.A."/>
            <person name="Schmutz J."/>
            <person name="Shapiro H."/>
            <person name="Siaut M."/>
            <person name="Stanley M."/>
            <person name="Sussman M.R."/>
            <person name="Taylor A.R."/>
            <person name="Vardi A."/>
            <person name="von Dassow P."/>
            <person name="Vyverman W."/>
            <person name="Willis A."/>
            <person name="Wyrwicz L.S."/>
            <person name="Rokhsar D.S."/>
            <person name="Weissenbach J."/>
            <person name="Armbrust E.V."/>
            <person name="Green B.R."/>
            <person name="Van de Peer Y."/>
            <person name="Grigoriev I.V."/>
        </authorList>
    </citation>
    <scope>NUCLEOTIDE SEQUENCE [LARGE SCALE GENOMIC DNA]</scope>
    <source>
        <strain evidence="12 13">CCMP1335</strain>
    </source>
</reference>
<dbReference type="InterPro" id="IPR029044">
    <property type="entry name" value="Nucleotide-diphossugar_trans"/>
</dbReference>
<dbReference type="InterPro" id="IPR011004">
    <property type="entry name" value="Trimer_LpxA-like_sf"/>
</dbReference>
<dbReference type="GeneID" id="7452696"/>
<comment type="subunit">
    <text evidence="8">Component of the translation initiation factor 2B (eIF2B) complex which is a heterodecamer of two sets of five different subunits: alpha, beta, gamma, delta and epsilon. Subunits alpha, beta and delta comprise a regulatory subcomplex and subunits epsilon and gamma comprise a catalytic subcomplex. Within the complex, the hexameric regulatory complex resides at the center, with the two heterodimeric catalytic subcomplexes bound on opposite sides.</text>
</comment>
<sequence length="852" mass="89719">MLNSTIGWGDNENNFCPGGKICFLLHICFLFTILSKVSASSISSCIESFKQTFTHPSNISSVPSNMPHSKKPRSDPEYIAIILAATQGARLFPLTSEFPQGVPKHLLPLCPLNNVGEGSKGDAGSSSTSGSSGGGGAPLLQRLLLKTYESSFEMVVVAIHKEDTMTIPFLLGKGVKNNEDGQGLCKVLSKEHASSISSCAASSSAVTDLEFCGDILSDTSGKLKNSKASTSQRSMHVRIVRLPEECHGSADALRFLSRGNDSTSSSEKDEANGESTDNTNDEESSCLIPRTSHAVVMPGDLILEAGLLSNKNENGNDASVKPNDGQDVLSLLVQSHRHWNAFGASSPTSSAVTMLLTDVGAEDKEGVPLKESSKAKMGLLSREEEDMEYMGLSSEVPPPLSGSLASISYSKGSGDDAAFAPSRRVVLKRSKIEVEEDEGTGSTPKLTVAKRRLHASGGVKHGKNSNSTNNSLAQLLGGLSMATNSTASIDPSPSLSLRTDLHDVHLYVISNWVFQLLHARPSMASFQKEVLPLLISRQFRGVEAAFGPTSWKVEANRERLRNVLRELDGCVSEVGGVASFNGYNKVSTLLGMYSSAKSSGGLGGFFTTDNADGDRPSDELDATAPKSVLSSLPTPPSFPDSAHPFVVSAQVLSREASSLTLRACTLPTLLYGCSEITSRTLKLDPKVSTPLVPKSTQLSTKFNSILLPGCSVGEKVTTKSCTIGKNVVLGDKAKLNNVVVMDGAVIGENTVMQNSVVGVGANIGDNCNLKDCQVGPAAVVASARSIVSVPLSVPMLTAIAIPARLIVPPVVVISSSIPSIIITISASIISRPILKASSPSAAFPITNSCHFS</sequence>